<dbReference type="SMART" id="SM00225">
    <property type="entry name" value="BTB"/>
    <property type="match status" value="1"/>
</dbReference>
<feature type="compositionally biased region" description="Low complexity" evidence="3">
    <location>
        <begin position="107"/>
        <end position="116"/>
    </location>
</feature>
<feature type="compositionally biased region" description="Polar residues" evidence="3">
    <location>
        <begin position="117"/>
        <end position="127"/>
    </location>
</feature>
<dbReference type="PANTHER" id="PTHR24412:SF451">
    <property type="entry name" value="KELCH-LIKE PROTEIN 20"/>
    <property type="match status" value="1"/>
</dbReference>
<dbReference type="InterPro" id="IPR000210">
    <property type="entry name" value="BTB/POZ_dom"/>
</dbReference>
<evidence type="ECO:0000256" key="1">
    <source>
        <dbReference type="ARBA" id="ARBA00022441"/>
    </source>
</evidence>
<feature type="region of interest" description="Disordered" evidence="3">
    <location>
        <begin position="107"/>
        <end position="127"/>
    </location>
</feature>
<keyword evidence="1" id="KW-0880">Kelch repeat</keyword>
<dbReference type="Gene3D" id="3.30.710.10">
    <property type="entry name" value="Potassium Channel Kv1.1, Chain A"/>
    <property type="match status" value="1"/>
</dbReference>
<feature type="domain" description="BTB" evidence="4">
    <location>
        <begin position="182"/>
        <end position="249"/>
    </location>
</feature>
<proteinExistence type="predicted"/>
<dbReference type="Pfam" id="PF00651">
    <property type="entry name" value="BTB"/>
    <property type="match status" value="1"/>
</dbReference>
<reference evidence="5" key="1">
    <citation type="journal article" date="2011" name="Genome Biol.">
        <title>The draft genome of the carcinogenic human liver fluke Clonorchis sinensis.</title>
        <authorList>
            <person name="Wang X."/>
            <person name="Chen W."/>
            <person name="Huang Y."/>
            <person name="Sun J."/>
            <person name="Men J."/>
            <person name="Liu H."/>
            <person name="Luo F."/>
            <person name="Guo L."/>
            <person name="Lv X."/>
            <person name="Deng C."/>
            <person name="Zhou C."/>
            <person name="Fan Y."/>
            <person name="Li X."/>
            <person name="Huang L."/>
            <person name="Hu Y."/>
            <person name="Liang C."/>
            <person name="Hu X."/>
            <person name="Xu J."/>
            <person name="Yu X."/>
        </authorList>
    </citation>
    <scope>NUCLEOTIDE SEQUENCE [LARGE SCALE GENOMIC DNA]</scope>
    <source>
        <strain evidence="5">Henan</strain>
    </source>
</reference>
<keyword evidence="6" id="KW-1185">Reference proteome</keyword>
<dbReference type="Proteomes" id="UP000008909">
    <property type="component" value="Unassembled WGS sequence"/>
</dbReference>
<evidence type="ECO:0000313" key="5">
    <source>
        <dbReference type="EMBL" id="GAA57693.1"/>
    </source>
</evidence>
<accession>G7YXL3</accession>
<dbReference type="PROSITE" id="PS50097">
    <property type="entry name" value="BTB"/>
    <property type="match status" value="1"/>
</dbReference>
<evidence type="ECO:0000256" key="2">
    <source>
        <dbReference type="ARBA" id="ARBA00022737"/>
    </source>
</evidence>
<dbReference type="SUPFAM" id="SSF54695">
    <property type="entry name" value="POZ domain"/>
    <property type="match status" value="1"/>
</dbReference>
<dbReference type="AlphaFoldDB" id="G7YXL3"/>
<organism evidence="5 6">
    <name type="scientific">Clonorchis sinensis</name>
    <name type="common">Chinese liver fluke</name>
    <dbReference type="NCBI Taxonomy" id="79923"/>
    <lineage>
        <taxon>Eukaryota</taxon>
        <taxon>Metazoa</taxon>
        <taxon>Spiralia</taxon>
        <taxon>Lophotrochozoa</taxon>
        <taxon>Platyhelminthes</taxon>
        <taxon>Trematoda</taxon>
        <taxon>Digenea</taxon>
        <taxon>Opisthorchiida</taxon>
        <taxon>Opisthorchiata</taxon>
        <taxon>Opisthorchiidae</taxon>
        <taxon>Clonorchis</taxon>
    </lineage>
</organism>
<dbReference type="InterPro" id="IPR011333">
    <property type="entry name" value="SKP1/BTB/POZ_sf"/>
</dbReference>
<sequence length="283" mass="30450">MQPMGVDLHSSTTGRNISNFRPNIVVSTSIPNAQLSASSGTNGSYTIRGNADDPRLYSPERGLNGLDNNAPANFESGSFVPDYTLPVANTSSSSSVCVANASSTTTTSTAASVTTNHHPSTTNNRSSVLDTPIASHCGSQPNSSGIKSGQQPSVSRLACSSDCHPQQFLEAMDCLWKNRELCDVVLLVGGREIFTHRVVLAACSAYFRAMFTGELAESRQTEITLYDLNGDALEMLVDFCYTNHIIVEECNLQNLLPAACLLQLTEVQDVCCEFLKRQLDPSN</sequence>
<reference key="2">
    <citation type="submission" date="2011-10" db="EMBL/GenBank/DDBJ databases">
        <title>The genome and transcriptome sequence of Clonorchis sinensis provide insights into the carcinogenic liver fluke.</title>
        <authorList>
            <person name="Wang X."/>
            <person name="Huang Y."/>
            <person name="Chen W."/>
            <person name="Liu H."/>
            <person name="Guo L."/>
            <person name="Chen Y."/>
            <person name="Luo F."/>
            <person name="Zhou W."/>
            <person name="Sun J."/>
            <person name="Mao Q."/>
            <person name="Liang P."/>
            <person name="Zhou C."/>
            <person name="Tian Y."/>
            <person name="Men J."/>
            <person name="Lv X."/>
            <person name="Huang L."/>
            <person name="Zhou J."/>
            <person name="Hu Y."/>
            <person name="Li R."/>
            <person name="Zhang F."/>
            <person name="Lei H."/>
            <person name="Li X."/>
            <person name="Hu X."/>
            <person name="Liang C."/>
            <person name="Xu J."/>
            <person name="Wu Z."/>
            <person name="Yu X."/>
        </authorList>
    </citation>
    <scope>NUCLEOTIDE SEQUENCE</scope>
    <source>
        <strain>Henan</strain>
    </source>
</reference>
<evidence type="ECO:0000256" key="3">
    <source>
        <dbReference type="SAM" id="MobiDB-lite"/>
    </source>
</evidence>
<dbReference type="FunFam" id="3.30.710.10:FF:000001">
    <property type="entry name" value="Kelch-like family member 20"/>
    <property type="match status" value="1"/>
</dbReference>
<name>G7YXL3_CLOSI</name>
<dbReference type="EMBL" id="DF144961">
    <property type="protein sequence ID" value="GAA57693.1"/>
    <property type="molecule type" value="Genomic_DNA"/>
</dbReference>
<gene>
    <name evidence="5" type="ORF">CLF_113083</name>
</gene>
<dbReference type="PANTHER" id="PTHR24412">
    <property type="entry name" value="KELCH PROTEIN"/>
    <property type="match status" value="1"/>
</dbReference>
<evidence type="ECO:0000313" key="6">
    <source>
        <dbReference type="Proteomes" id="UP000008909"/>
    </source>
</evidence>
<keyword evidence="2" id="KW-0677">Repeat</keyword>
<protein>
    <submittedName>
        <fullName evidence="5">Kelch-like protein 20</fullName>
    </submittedName>
</protein>
<feature type="region of interest" description="Disordered" evidence="3">
    <location>
        <begin position="35"/>
        <end position="57"/>
    </location>
</feature>
<feature type="compositionally biased region" description="Polar residues" evidence="3">
    <location>
        <begin position="35"/>
        <end position="47"/>
    </location>
</feature>
<evidence type="ECO:0000259" key="4">
    <source>
        <dbReference type="PROSITE" id="PS50097"/>
    </source>
</evidence>